<sequence>MAANSHRPRAEHLGPERRRPQILDAALDIAVSEGVSAVTVASVAERLRVTRPVIYACFANRVDMIAELVQREEGRLRESMTTVLRRRAVDADATVFIDGFRALLNTVAEQPKTWRLVYGSPDSEVAEFFGRGRADAVARCTDLLRPTLAAWGMPEADIDKKLYPLVELWVSASEGAVRSLLADSRWAPDELAEFLGESVYHALRTAV</sequence>
<dbReference type="PANTHER" id="PTHR30055:SF234">
    <property type="entry name" value="HTH-TYPE TRANSCRIPTIONAL REGULATOR BETI"/>
    <property type="match status" value="1"/>
</dbReference>
<dbReference type="RefSeq" id="WP_346076454.1">
    <property type="nucleotide sequence ID" value="NZ_BAAARB010000011.1"/>
</dbReference>
<evidence type="ECO:0000256" key="2">
    <source>
        <dbReference type="ARBA" id="ARBA00023125"/>
    </source>
</evidence>
<dbReference type="SUPFAM" id="SSF46689">
    <property type="entry name" value="Homeodomain-like"/>
    <property type="match status" value="1"/>
</dbReference>
<dbReference type="Pfam" id="PF00440">
    <property type="entry name" value="TetR_N"/>
    <property type="match status" value="1"/>
</dbReference>
<dbReference type="EMBL" id="BAAARB010000011">
    <property type="protein sequence ID" value="GAA2382545.1"/>
    <property type="molecule type" value="Genomic_DNA"/>
</dbReference>
<dbReference type="InterPro" id="IPR001647">
    <property type="entry name" value="HTH_TetR"/>
</dbReference>
<feature type="DNA-binding region" description="H-T-H motif" evidence="4">
    <location>
        <begin position="39"/>
        <end position="58"/>
    </location>
</feature>
<dbReference type="InterPro" id="IPR050109">
    <property type="entry name" value="HTH-type_TetR-like_transc_reg"/>
</dbReference>
<evidence type="ECO:0000256" key="1">
    <source>
        <dbReference type="ARBA" id="ARBA00023015"/>
    </source>
</evidence>
<comment type="caution">
    <text evidence="6">The sequence shown here is derived from an EMBL/GenBank/DDBJ whole genome shotgun (WGS) entry which is preliminary data.</text>
</comment>
<dbReference type="Gene3D" id="1.10.357.10">
    <property type="entry name" value="Tetracycline Repressor, domain 2"/>
    <property type="match status" value="1"/>
</dbReference>
<dbReference type="Proteomes" id="UP001501170">
    <property type="component" value="Unassembled WGS sequence"/>
</dbReference>
<keyword evidence="1" id="KW-0805">Transcription regulation</keyword>
<dbReference type="PROSITE" id="PS50977">
    <property type="entry name" value="HTH_TETR_2"/>
    <property type="match status" value="1"/>
</dbReference>
<dbReference type="PANTHER" id="PTHR30055">
    <property type="entry name" value="HTH-TYPE TRANSCRIPTIONAL REGULATOR RUTR"/>
    <property type="match status" value="1"/>
</dbReference>
<gene>
    <name evidence="6" type="ORF">GCM10009855_23460</name>
</gene>
<evidence type="ECO:0000256" key="4">
    <source>
        <dbReference type="PROSITE-ProRule" id="PRU00335"/>
    </source>
</evidence>
<feature type="domain" description="HTH tetR-type" evidence="5">
    <location>
        <begin position="16"/>
        <end position="76"/>
    </location>
</feature>
<evidence type="ECO:0000256" key="3">
    <source>
        <dbReference type="ARBA" id="ARBA00023163"/>
    </source>
</evidence>
<proteinExistence type="predicted"/>
<keyword evidence="7" id="KW-1185">Reference proteome</keyword>
<evidence type="ECO:0000313" key="7">
    <source>
        <dbReference type="Proteomes" id="UP001501170"/>
    </source>
</evidence>
<reference evidence="7" key="1">
    <citation type="journal article" date="2019" name="Int. J. Syst. Evol. Microbiol.">
        <title>The Global Catalogue of Microorganisms (GCM) 10K type strain sequencing project: providing services to taxonomists for standard genome sequencing and annotation.</title>
        <authorList>
            <consortium name="The Broad Institute Genomics Platform"/>
            <consortium name="The Broad Institute Genome Sequencing Center for Infectious Disease"/>
            <person name="Wu L."/>
            <person name="Ma J."/>
        </authorList>
    </citation>
    <scope>NUCLEOTIDE SEQUENCE [LARGE SCALE GENOMIC DNA]</scope>
    <source>
        <strain evidence="7">JCM 16227</strain>
    </source>
</reference>
<name>A0ABP5UKA6_9ACTN</name>
<protein>
    <recommendedName>
        <fullName evidence="5">HTH tetR-type domain-containing protein</fullName>
    </recommendedName>
</protein>
<evidence type="ECO:0000259" key="5">
    <source>
        <dbReference type="PROSITE" id="PS50977"/>
    </source>
</evidence>
<keyword evidence="3" id="KW-0804">Transcription</keyword>
<dbReference type="InterPro" id="IPR009057">
    <property type="entry name" value="Homeodomain-like_sf"/>
</dbReference>
<organism evidence="6 7">
    <name type="scientific">Gordonia cholesterolivorans</name>
    <dbReference type="NCBI Taxonomy" id="559625"/>
    <lineage>
        <taxon>Bacteria</taxon>
        <taxon>Bacillati</taxon>
        <taxon>Actinomycetota</taxon>
        <taxon>Actinomycetes</taxon>
        <taxon>Mycobacteriales</taxon>
        <taxon>Gordoniaceae</taxon>
        <taxon>Gordonia</taxon>
    </lineage>
</organism>
<accession>A0ABP5UKA6</accession>
<evidence type="ECO:0000313" key="6">
    <source>
        <dbReference type="EMBL" id="GAA2382545.1"/>
    </source>
</evidence>
<keyword evidence="2 4" id="KW-0238">DNA-binding</keyword>